<protein>
    <submittedName>
        <fullName evidence="2">Uncharacterized protein</fullName>
    </submittedName>
</protein>
<evidence type="ECO:0000313" key="2">
    <source>
        <dbReference type="EMBL" id="MDN3571537.1"/>
    </source>
</evidence>
<reference evidence="3" key="1">
    <citation type="journal article" date="2019" name="Int. J. Syst. Evol. Microbiol.">
        <title>The Global Catalogue of Microorganisms (GCM) 10K type strain sequencing project: providing services to taxonomists for standard genome sequencing and annotation.</title>
        <authorList>
            <consortium name="The Broad Institute Genomics Platform"/>
            <consortium name="The Broad Institute Genome Sequencing Center for Infectious Disease"/>
            <person name="Wu L."/>
            <person name="Ma J."/>
        </authorList>
    </citation>
    <scope>NUCLEOTIDE SEQUENCE [LARGE SCALE GENOMIC DNA]</scope>
    <source>
        <strain evidence="3">CECT 7806</strain>
    </source>
</reference>
<feature type="region of interest" description="Disordered" evidence="1">
    <location>
        <begin position="76"/>
        <end position="101"/>
    </location>
</feature>
<comment type="caution">
    <text evidence="2">The sequence shown here is derived from an EMBL/GenBank/DDBJ whole genome shotgun (WGS) entry which is preliminary data.</text>
</comment>
<gene>
    <name evidence="2" type="ORF">QWZ18_13000</name>
</gene>
<dbReference type="Proteomes" id="UP001244297">
    <property type="component" value="Unassembled WGS sequence"/>
</dbReference>
<dbReference type="EMBL" id="JAUFPT010000037">
    <property type="protein sequence ID" value="MDN3571537.1"/>
    <property type="molecule type" value="Genomic_DNA"/>
</dbReference>
<feature type="compositionally biased region" description="Low complexity" evidence="1">
    <location>
        <begin position="88"/>
        <end position="101"/>
    </location>
</feature>
<evidence type="ECO:0000313" key="3">
    <source>
        <dbReference type="Proteomes" id="UP001244297"/>
    </source>
</evidence>
<proteinExistence type="predicted"/>
<organism evidence="2 3">
    <name type="scientific">Methylobacterium longum</name>
    <dbReference type="NCBI Taxonomy" id="767694"/>
    <lineage>
        <taxon>Bacteria</taxon>
        <taxon>Pseudomonadati</taxon>
        <taxon>Pseudomonadota</taxon>
        <taxon>Alphaproteobacteria</taxon>
        <taxon>Hyphomicrobiales</taxon>
        <taxon>Methylobacteriaceae</taxon>
        <taxon>Methylobacterium</taxon>
    </lineage>
</organism>
<sequence>MDRPRPSACREDRTTSLTGRFWFRKSWTGRLVLLVEEERPRWFGRGVAKPRWRNARLMDFAEPELRPLMIMEKHHRTGAATAQVRTLRPVPAAPEARAANG</sequence>
<accession>A0ABT8ANS2</accession>
<keyword evidence="3" id="KW-1185">Reference proteome</keyword>
<name>A0ABT8ANS2_9HYPH</name>
<dbReference type="RefSeq" id="WP_238290175.1">
    <property type="nucleotide sequence ID" value="NZ_BPQS01000020.1"/>
</dbReference>
<evidence type="ECO:0000256" key="1">
    <source>
        <dbReference type="SAM" id="MobiDB-lite"/>
    </source>
</evidence>